<dbReference type="PROSITE" id="PS50106">
    <property type="entry name" value="PDZ"/>
    <property type="match status" value="1"/>
</dbReference>
<sequence length="498" mass="54894">MYLVMKVVKVLENEKKEVESQETQTAQTNGYIRIRKFKFVMLIFVLVFATAGVTTFALAFGDDKPVKVAVNQRTEFNKLYDTYDQLKKNYYKDLNNDKLINGAINGMLDSLDDPYSDYMTKEEAAQFHESISSSFQGIGAEIQEKDGYIVVVSPIKGSPAEKIGLKPNDKILAVDGKSIRGMSANEAVLLIRGEKGSKVTLTIQKAGSSESTKITITRDDIPVNTVYSEMLENGVAKIQITSFSENTYNELLNGLKDMESKGMKSLILDLRQNPGGLLDQAIKISNLFVPEGKKIVQIEDKKGKREEFVAEDGKKINVPVAVIIDNGSASASEILAAAVKESAGIPLVGQKSFGKGTVQSATDFKDGSNMKITTAKWLTPDANWIHQKGIKPDYEVSLPKYADLPIINPDTKIEMSSISSDVKAAEEMLKALGYNPGKVDGFFDQDTEAAVKEFQKKNNLKETGVLQGETTLQLMNQLREDIVKNDTQVKKAISILKK</sequence>
<dbReference type="SMART" id="SM00245">
    <property type="entry name" value="TSPc"/>
    <property type="match status" value="1"/>
</dbReference>
<evidence type="ECO:0000256" key="4">
    <source>
        <dbReference type="ARBA" id="ARBA00022825"/>
    </source>
</evidence>
<keyword evidence="8" id="KW-0812">Transmembrane</keyword>
<dbReference type="PANTHER" id="PTHR32060:SF30">
    <property type="entry name" value="CARBOXY-TERMINAL PROCESSING PROTEASE CTPA"/>
    <property type="match status" value="1"/>
</dbReference>
<dbReference type="AlphaFoldDB" id="A0A8E2ICN2"/>
<evidence type="ECO:0000256" key="3">
    <source>
        <dbReference type="ARBA" id="ARBA00022801"/>
    </source>
</evidence>
<dbReference type="Pfam" id="PF17820">
    <property type="entry name" value="PDZ_6"/>
    <property type="match status" value="1"/>
</dbReference>
<dbReference type="NCBIfam" id="TIGR00225">
    <property type="entry name" value="prc"/>
    <property type="match status" value="1"/>
</dbReference>
<dbReference type="InterPro" id="IPR055210">
    <property type="entry name" value="CtpA/B_N"/>
</dbReference>
<keyword evidence="3 7" id="KW-0378">Hydrolase</keyword>
<evidence type="ECO:0000256" key="6">
    <source>
        <dbReference type="ARBA" id="ARBA00066637"/>
    </source>
</evidence>
<dbReference type="InterPro" id="IPR004447">
    <property type="entry name" value="Peptidase_S41A"/>
</dbReference>
<dbReference type="SMART" id="SM00228">
    <property type="entry name" value="PDZ"/>
    <property type="match status" value="1"/>
</dbReference>
<dbReference type="InterPro" id="IPR029045">
    <property type="entry name" value="ClpP/crotonase-like_dom_sf"/>
</dbReference>
<protein>
    <recommendedName>
        <fullName evidence="6">C-terminal processing peptidase</fullName>
        <ecNumber evidence="6">3.4.21.102</ecNumber>
    </recommendedName>
</protein>
<dbReference type="SUPFAM" id="SSF50156">
    <property type="entry name" value="PDZ domain-like"/>
    <property type="match status" value="1"/>
</dbReference>
<dbReference type="GO" id="GO:0030288">
    <property type="term" value="C:outer membrane-bounded periplasmic space"/>
    <property type="evidence" value="ECO:0007669"/>
    <property type="project" value="TreeGrafter"/>
</dbReference>
<keyword evidence="8" id="KW-0472">Membrane</keyword>
<keyword evidence="2 7" id="KW-0645">Protease</keyword>
<dbReference type="Pfam" id="PF01471">
    <property type="entry name" value="PG_binding_1"/>
    <property type="match status" value="1"/>
</dbReference>
<evidence type="ECO:0000313" key="10">
    <source>
        <dbReference type="EMBL" id="OOP70098.1"/>
    </source>
</evidence>
<dbReference type="InterPro" id="IPR001478">
    <property type="entry name" value="PDZ"/>
</dbReference>
<dbReference type="InterPro" id="IPR005151">
    <property type="entry name" value="Tail-specific_protease"/>
</dbReference>
<proteinExistence type="inferred from homology"/>
<dbReference type="SUPFAM" id="SSF52096">
    <property type="entry name" value="ClpP/crotonase"/>
    <property type="match status" value="1"/>
</dbReference>
<dbReference type="Gene3D" id="1.10.101.10">
    <property type="entry name" value="PGBD-like superfamily/PGBD"/>
    <property type="match status" value="1"/>
</dbReference>
<feature type="transmembrane region" description="Helical" evidence="8">
    <location>
        <begin position="39"/>
        <end position="60"/>
    </location>
</feature>
<comment type="caution">
    <text evidence="10">The sequence shown here is derived from an EMBL/GenBank/DDBJ whole genome shotgun (WGS) entry which is preliminary data.</text>
</comment>
<dbReference type="EMBL" id="MTLA01000016">
    <property type="protein sequence ID" value="OOP70098.1"/>
    <property type="molecule type" value="Genomic_DNA"/>
</dbReference>
<dbReference type="InterPro" id="IPR036365">
    <property type="entry name" value="PGBD-like_sf"/>
</dbReference>
<reference evidence="10 11" key="1">
    <citation type="submission" date="2017-01" db="EMBL/GenBank/DDBJ databases">
        <title>Draft genome sequence of Bacillus oleronius.</title>
        <authorList>
            <person name="Allam M."/>
        </authorList>
    </citation>
    <scope>NUCLEOTIDE SEQUENCE [LARGE SCALE GENOMIC DNA]</scope>
    <source>
        <strain evidence="10 11">DSM 9356</strain>
    </source>
</reference>
<dbReference type="PANTHER" id="PTHR32060">
    <property type="entry name" value="TAIL-SPECIFIC PROTEASE"/>
    <property type="match status" value="1"/>
</dbReference>
<keyword evidence="8" id="KW-1133">Transmembrane helix</keyword>
<dbReference type="Pfam" id="PF22694">
    <property type="entry name" value="CtpB_N-like"/>
    <property type="match status" value="1"/>
</dbReference>
<dbReference type="GO" id="GO:0004252">
    <property type="term" value="F:serine-type endopeptidase activity"/>
    <property type="evidence" value="ECO:0007669"/>
    <property type="project" value="UniProtKB-EC"/>
</dbReference>
<dbReference type="FunFam" id="3.30.750.44:FF:000001">
    <property type="entry name" value="S41 family peptidase"/>
    <property type="match status" value="1"/>
</dbReference>
<name>A0A8E2ICN2_9BACI</name>
<evidence type="ECO:0000256" key="7">
    <source>
        <dbReference type="RuleBase" id="RU004404"/>
    </source>
</evidence>
<dbReference type="InterPro" id="IPR041489">
    <property type="entry name" value="PDZ_6"/>
</dbReference>
<dbReference type="Proteomes" id="UP000189761">
    <property type="component" value="Unassembled WGS sequence"/>
</dbReference>
<evidence type="ECO:0000256" key="5">
    <source>
        <dbReference type="ARBA" id="ARBA00051784"/>
    </source>
</evidence>
<dbReference type="GO" id="GO:0007165">
    <property type="term" value="P:signal transduction"/>
    <property type="evidence" value="ECO:0007669"/>
    <property type="project" value="TreeGrafter"/>
</dbReference>
<keyword evidence="11" id="KW-1185">Reference proteome</keyword>
<accession>A0A8E2ICN2</accession>
<comment type="similarity">
    <text evidence="1 7">Belongs to the peptidase S41A family.</text>
</comment>
<dbReference type="GO" id="GO:0006508">
    <property type="term" value="P:proteolysis"/>
    <property type="evidence" value="ECO:0007669"/>
    <property type="project" value="UniProtKB-KW"/>
</dbReference>
<keyword evidence="4 7" id="KW-0720">Serine protease</keyword>
<dbReference type="CDD" id="cd07560">
    <property type="entry name" value="Peptidase_S41_CPP"/>
    <property type="match status" value="1"/>
</dbReference>
<dbReference type="Gene3D" id="3.30.750.44">
    <property type="match status" value="1"/>
</dbReference>
<organism evidence="10 11">
    <name type="scientific">Heyndrickxia oleronia</name>
    <dbReference type="NCBI Taxonomy" id="38875"/>
    <lineage>
        <taxon>Bacteria</taxon>
        <taxon>Bacillati</taxon>
        <taxon>Bacillota</taxon>
        <taxon>Bacilli</taxon>
        <taxon>Bacillales</taxon>
        <taxon>Bacillaceae</taxon>
        <taxon>Heyndrickxia</taxon>
    </lineage>
</organism>
<dbReference type="SUPFAM" id="SSF47090">
    <property type="entry name" value="PGBD-like"/>
    <property type="match status" value="1"/>
</dbReference>
<dbReference type="Gene3D" id="3.90.226.10">
    <property type="entry name" value="2-enoyl-CoA Hydratase, Chain A, domain 1"/>
    <property type="match status" value="1"/>
</dbReference>
<dbReference type="InterPro" id="IPR036366">
    <property type="entry name" value="PGBDSf"/>
</dbReference>
<gene>
    <name evidence="10" type="ORF">BWZ43_01585</name>
</gene>
<dbReference type="EC" id="3.4.21.102" evidence="6"/>
<evidence type="ECO:0000256" key="1">
    <source>
        <dbReference type="ARBA" id="ARBA00009179"/>
    </source>
</evidence>
<dbReference type="InterPro" id="IPR002477">
    <property type="entry name" value="Peptidoglycan-bd-like"/>
</dbReference>
<evidence type="ECO:0000256" key="8">
    <source>
        <dbReference type="SAM" id="Phobius"/>
    </source>
</evidence>
<evidence type="ECO:0000259" key="9">
    <source>
        <dbReference type="PROSITE" id="PS50106"/>
    </source>
</evidence>
<evidence type="ECO:0000256" key="2">
    <source>
        <dbReference type="ARBA" id="ARBA00022670"/>
    </source>
</evidence>
<comment type="catalytic activity">
    <reaction evidence="5">
        <text>The enzyme shows specific recognition of a C-terminal tripeptide, Xaa-Yaa-Zaa, in which Xaa is preferably Ala or Leu, Yaa is preferably Ala or Tyr, and Zaa is preferably Ala, but then cleaves at a variable distance from the C-terminus. A typical cleavage is -Ala-Ala-|-Arg-Ala-Ala-Lys-Glu-Asn-Tyr-Ala-Leu-Ala-Ala.</text>
        <dbReference type="EC" id="3.4.21.102"/>
    </reaction>
</comment>
<dbReference type="Pfam" id="PF03572">
    <property type="entry name" value="Peptidase_S41"/>
    <property type="match status" value="1"/>
</dbReference>
<evidence type="ECO:0000313" key="11">
    <source>
        <dbReference type="Proteomes" id="UP000189761"/>
    </source>
</evidence>
<dbReference type="InterPro" id="IPR036034">
    <property type="entry name" value="PDZ_sf"/>
</dbReference>
<feature type="domain" description="PDZ" evidence="9">
    <location>
        <begin position="124"/>
        <end position="192"/>
    </location>
</feature>
<dbReference type="CDD" id="cd06782">
    <property type="entry name" value="cpPDZ_CPP-like"/>
    <property type="match status" value="1"/>
</dbReference>
<dbReference type="FunFam" id="2.30.42.10:FF:000063">
    <property type="entry name" value="Peptidase, S41 family"/>
    <property type="match status" value="1"/>
</dbReference>
<dbReference type="Gene3D" id="2.30.42.10">
    <property type="match status" value="1"/>
</dbReference>